<comment type="caution">
    <text evidence="8">The sequence shown here is derived from an EMBL/GenBank/DDBJ whole genome shotgun (WGS) entry which is preliminary data.</text>
</comment>
<dbReference type="GO" id="GO:0015035">
    <property type="term" value="F:protein-disulfide reductase activity"/>
    <property type="evidence" value="ECO:0007669"/>
    <property type="project" value="UniProtKB-UniRule"/>
</dbReference>
<dbReference type="FunFam" id="3.40.30.10:FF:000001">
    <property type="entry name" value="Thioredoxin"/>
    <property type="match status" value="1"/>
</dbReference>
<proteinExistence type="inferred from homology"/>
<evidence type="ECO:0000256" key="1">
    <source>
        <dbReference type="ARBA" id="ARBA00008987"/>
    </source>
</evidence>
<sequence>MAGQGTFEVSDANFDQEVLQSDQPVLVDFWAAWCGPCKALGPIVEEVAAQYAGQLKVAKMDVDRNSATPMRYGIRGIPALLLFKGGKVADQIVGYVPKETIDKSLSRFIEPAGKSAAQPAVAAAQPAVGEPVVKA</sequence>
<evidence type="ECO:0000259" key="7">
    <source>
        <dbReference type="PROSITE" id="PS51352"/>
    </source>
</evidence>
<evidence type="ECO:0000256" key="3">
    <source>
        <dbReference type="ARBA" id="ARBA00022982"/>
    </source>
</evidence>
<dbReference type="InterPro" id="IPR017937">
    <property type="entry name" value="Thioredoxin_CS"/>
</dbReference>
<dbReference type="InterPro" id="IPR005746">
    <property type="entry name" value="Thioredoxin"/>
</dbReference>
<dbReference type="RefSeq" id="WP_082125732.1">
    <property type="nucleotide sequence ID" value="NZ_JACHEK010000008.1"/>
</dbReference>
<dbReference type="Pfam" id="PF00085">
    <property type="entry name" value="Thioredoxin"/>
    <property type="match status" value="1"/>
</dbReference>
<evidence type="ECO:0000256" key="2">
    <source>
        <dbReference type="ARBA" id="ARBA00022448"/>
    </source>
</evidence>
<evidence type="ECO:0000256" key="5">
    <source>
        <dbReference type="ARBA" id="ARBA00023284"/>
    </source>
</evidence>
<dbReference type="PROSITE" id="PS51352">
    <property type="entry name" value="THIOREDOXIN_2"/>
    <property type="match status" value="1"/>
</dbReference>
<protein>
    <recommendedName>
        <fullName evidence="6">Thioredoxin</fullName>
    </recommendedName>
</protein>
<dbReference type="Proteomes" id="UP000538666">
    <property type="component" value="Unassembled WGS sequence"/>
</dbReference>
<dbReference type="OrthoDB" id="9790390at2"/>
<comment type="similarity">
    <text evidence="1">Belongs to the thioredoxin family.</text>
</comment>
<dbReference type="NCBIfam" id="TIGR01068">
    <property type="entry name" value="thioredoxin"/>
    <property type="match status" value="1"/>
</dbReference>
<keyword evidence="9" id="KW-1185">Reference proteome</keyword>
<dbReference type="CDD" id="cd02947">
    <property type="entry name" value="TRX_family"/>
    <property type="match status" value="1"/>
</dbReference>
<dbReference type="EMBL" id="JACHEK010000008">
    <property type="protein sequence ID" value="MBB6146079.1"/>
    <property type="molecule type" value="Genomic_DNA"/>
</dbReference>
<dbReference type="InterPro" id="IPR013766">
    <property type="entry name" value="Thioredoxin_domain"/>
</dbReference>
<name>A0A841K2C5_9BACT</name>
<dbReference type="GO" id="GO:0005737">
    <property type="term" value="C:cytoplasm"/>
    <property type="evidence" value="ECO:0007669"/>
    <property type="project" value="TreeGrafter"/>
</dbReference>
<keyword evidence="4" id="KW-1015">Disulfide bond</keyword>
<organism evidence="8 9">
    <name type="scientific">Silvibacterium bohemicum</name>
    <dbReference type="NCBI Taxonomy" id="1577686"/>
    <lineage>
        <taxon>Bacteria</taxon>
        <taxon>Pseudomonadati</taxon>
        <taxon>Acidobacteriota</taxon>
        <taxon>Terriglobia</taxon>
        <taxon>Terriglobales</taxon>
        <taxon>Acidobacteriaceae</taxon>
        <taxon>Silvibacterium</taxon>
    </lineage>
</organism>
<reference evidence="8 9" key="1">
    <citation type="submission" date="2020-08" db="EMBL/GenBank/DDBJ databases">
        <title>Genomic Encyclopedia of Type Strains, Phase IV (KMG-IV): sequencing the most valuable type-strain genomes for metagenomic binning, comparative biology and taxonomic classification.</title>
        <authorList>
            <person name="Goeker M."/>
        </authorList>
    </citation>
    <scope>NUCLEOTIDE SEQUENCE [LARGE SCALE GENOMIC DNA]</scope>
    <source>
        <strain evidence="8 9">DSM 103733</strain>
    </source>
</reference>
<dbReference type="InterPro" id="IPR036249">
    <property type="entry name" value="Thioredoxin-like_sf"/>
</dbReference>
<dbReference type="PRINTS" id="PR00421">
    <property type="entry name" value="THIOREDOXIN"/>
</dbReference>
<gene>
    <name evidence="8" type="ORF">HNQ77_004049</name>
</gene>
<dbReference type="PANTHER" id="PTHR45663">
    <property type="entry name" value="GEO12009P1"/>
    <property type="match status" value="1"/>
</dbReference>
<dbReference type="AlphaFoldDB" id="A0A841K2C5"/>
<dbReference type="PANTHER" id="PTHR45663:SF11">
    <property type="entry name" value="GEO12009P1"/>
    <property type="match status" value="1"/>
</dbReference>
<dbReference type="PROSITE" id="PS00194">
    <property type="entry name" value="THIOREDOXIN_1"/>
    <property type="match status" value="1"/>
</dbReference>
<dbReference type="Gene3D" id="3.40.30.10">
    <property type="entry name" value="Glutaredoxin"/>
    <property type="match status" value="1"/>
</dbReference>
<evidence type="ECO:0000256" key="4">
    <source>
        <dbReference type="ARBA" id="ARBA00023157"/>
    </source>
</evidence>
<dbReference type="SUPFAM" id="SSF52833">
    <property type="entry name" value="Thioredoxin-like"/>
    <property type="match status" value="1"/>
</dbReference>
<accession>A0A841K2C5</accession>
<keyword evidence="2" id="KW-0813">Transport</keyword>
<evidence type="ECO:0000313" key="8">
    <source>
        <dbReference type="EMBL" id="MBB6146079.1"/>
    </source>
</evidence>
<keyword evidence="3" id="KW-0249">Electron transport</keyword>
<evidence type="ECO:0000256" key="6">
    <source>
        <dbReference type="NCBIfam" id="TIGR01068"/>
    </source>
</evidence>
<keyword evidence="5" id="KW-0676">Redox-active center</keyword>
<evidence type="ECO:0000313" key="9">
    <source>
        <dbReference type="Proteomes" id="UP000538666"/>
    </source>
</evidence>
<feature type="domain" description="Thioredoxin" evidence="7">
    <location>
        <begin position="1"/>
        <end position="114"/>
    </location>
</feature>